<dbReference type="InterPro" id="IPR006703">
    <property type="entry name" value="G_AIG1"/>
</dbReference>
<dbReference type="EMBL" id="JAINUF010000012">
    <property type="protein sequence ID" value="KAJ8345768.1"/>
    <property type="molecule type" value="Genomic_DNA"/>
</dbReference>
<dbReference type="Pfam" id="PF04548">
    <property type="entry name" value="AIG1"/>
    <property type="match status" value="1"/>
</dbReference>
<comment type="caution">
    <text evidence="6">The sequence shown here is derived from an EMBL/GenBank/DDBJ whole genome shotgun (WGS) entry which is preliminary data.</text>
</comment>
<protein>
    <recommendedName>
        <fullName evidence="5">AIG1-type G domain-containing protein</fullName>
    </recommendedName>
</protein>
<dbReference type="SUPFAM" id="SSF52540">
    <property type="entry name" value="P-loop containing nucleoside triphosphate hydrolases"/>
    <property type="match status" value="1"/>
</dbReference>
<dbReference type="PANTHER" id="PTHR10903:SF107">
    <property type="entry name" value="GTPASE IMAP FAMILY MEMBER 4-LIKE-RELATED"/>
    <property type="match status" value="1"/>
</dbReference>
<keyword evidence="2" id="KW-0547">Nucleotide-binding</keyword>
<dbReference type="PANTHER" id="PTHR10903">
    <property type="entry name" value="GTPASE, IMAP FAMILY MEMBER-RELATED"/>
    <property type="match status" value="1"/>
</dbReference>
<dbReference type="InterPro" id="IPR045058">
    <property type="entry name" value="GIMA/IAN/Toc"/>
</dbReference>
<feature type="region of interest" description="Disordered" evidence="4">
    <location>
        <begin position="264"/>
        <end position="304"/>
    </location>
</feature>
<dbReference type="GO" id="GO:0005525">
    <property type="term" value="F:GTP binding"/>
    <property type="evidence" value="ECO:0007669"/>
    <property type="project" value="UniProtKB-KW"/>
</dbReference>
<evidence type="ECO:0000256" key="4">
    <source>
        <dbReference type="SAM" id="MobiDB-lite"/>
    </source>
</evidence>
<proteinExistence type="inferred from homology"/>
<keyword evidence="7" id="KW-1185">Reference proteome</keyword>
<feature type="domain" description="AIG1-type G" evidence="5">
    <location>
        <begin position="39"/>
        <end position="240"/>
    </location>
</feature>
<sequence>MSVLRVVSCEKDDGESGSDAAATVSSSAPHGHDLAFPKVSELRMLLLGERESGRSAVGNAILGRRAFGDVGARTRRSAKAQGMAAGRRVTVVDTAGWEWFPFHGALRETEREMVRGATLCSPGPHALLLVIPLSFTFRAREQRAVEEHLRLFGESAWRHALVLFIVGPDGLRDSTVEEEIEESEFLQGLVARCGNRFHALHGGSRRGRDPIAELLGKVENMVTTNGGAFIPTEEVLKEASERGEAQARDEEELARVKKALEDLEQGDSIVKEDGKEDDEESTGQRKKEAAKNLSSDGKYQQSLV</sequence>
<feature type="compositionally biased region" description="Polar residues" evidence="4">
    <location>
        <begin position="292"/>
        <end position="304"/>
    </location>
</feature>
<gene>
    <name evidence="6" type="ORF">SKAU_G00299610</name>
</gene>
<dbReference type="OrthoDB" id="8964039at2759"/>
<dbReference type="Proteomes" id="UP001152622">
    <property type="component" value="Chromosome 12"/>
</dbReference>
<dbReference type="Gene3D" id="3.40.50.300">
    <property type="entry name" value="P-loop containing nucleotide triphosphate hydrolases"/>
    <property type="match status" value="1"/>
</dbReference>
<evidence type="ECO:0000256" key="1">
    <source>
        <dbReference type="ARBA" id="ARBA00008535"/>
    </source>
</evidence>
<evidence type="ECO:0000313" key="7">
    <source>
        <dbReference type="Proteomes" id="UP001152622"/>
    </source>
</evidence>
<evidence type="ECO:0000256" key="3">
    <source>
        <dbReference type="ARBA" id="ARBA00023134"/>
    </source>
</evidence>
<dbReference type="PROSITE" id="PS51720">
    <property type="entry name" value="G_AIG1"/>
    <property type="match status" value="1"/>
</dbReference>
<keyword evidence="3" id="KW-0342">GTP-binding</keyword>
<organism evidence="6 7">
    <name type="scientific">Synaphobranchus kaupii</name>
    <name type="common">Kaup's arrowtooth eel</name>
    <dbReference type="NCBI Taxonomy" id="118154"/>
    <lineage>
        <taxon>Eukaryota</taxon>
        <taxon>Metazoa</taxon>
        <taxon>Chordata</taxon>
        <taxon>Craniata</taxon>
        <taxon>Vertebrata</taxon>
        <taxon>Euteleostomi</taxon>
        <taxon>Actinopterygii</taxon>
        <taxon>Neopterygii</taxon>
        <taxon>Teleostei</taxon>
        <taxon>Anguilliformes</taxon>
        <taxon>Synaphobranchidae</taxon>
        <taxon>Synaphobranchus</taxon>
    </lineage>
</organism>
<evidence type="ECO:0000256" key="2">
    <source>
        <dbReference type="ARBA" id="ARBA00022741"/>
    </source>
</evidence>
<comment type="similarity">
    <text evidence="1">Belongs to the TRAFAC class TrmE-Era-EngA-EngB-Septin-like GTPase superfamily. AIG1/Toc34/Toc159-like paraseptin GTPase family. IAN subfamily.</text>
</comment>
<reference evidence="6" key="1">
    <citation type="journal article" date="2023" name="Science">
        <title>Genome structures resolve the early diversification of teleost fishes.</title>
        <authorList>
            <person name="Parey E."/>
            <person name="Louis A."/>
            <person name="Montfort J."/>
            <person name="Bouchez O."/>
            <person name="Roques C."/>
            <person name="Iampietro C."/>
            <person name="Lluch J."/>
            <person name="Castinel A."/>
            <person name="Donnadieu C."/>
            <person name="Desvignes T."/>
            <person name="Floi Bucao C."/>
            <person name="Jouanno E."/>
            <person name="Wen M."/>
            <person name="Mejri S."/>
            <person name="Dirks R."/>
            <person name="Jansen H."/>
            <person name="Henkel C."/>
            <person name="Chen W.J."/>
            <person name="Zahm M."/>
            <person name="Cabau C."/>
            <person name="Klopp C."/>
            <person name="Thompson A.W."/>
            <person name="Robinson-Rechavi M."/>
            <person name="Braasch I."/>
            <person name="Lecointre G."/>
            <person name="Bobe J."/>
            <person name="Postlethwait J.H."/>
            <person name="Berthelot C."/>
            <person name="Roest Crollius H."/>
            <person name="Guiguen Y."/>
        </authorList>
    </citation>
    <scope>NUCLEOTIDE SEQUENCE</scope>
    <source>
        <strain evidence="6">WJC10195</strain>
    </source>
</reference>
<name>A0A9Q1EVE5_SYNKA</name>
<accession>A0A9Q1EVE5</accession>
<dbReference type="AlphaFoldDB" id="A0A9Q1EVE5"/>
<feature type="region of interest" description="Disordered" evidence="4">
    <location>
        <begin position="10"/>
        <end position="29"/>
    </location>
</feature>
<evidence type="ECO:0000313" key="6">
    <source>
        <dbReference type="EMBL" id="KAJ8345768.1"/>
    </source>
</evidence>
<evidence type="ECO:0000259" key="5">
    <source>
        <dbReference type="PROSITE" id="PS51720"/>
    </source>
</evidence>
<dbReference type="InterPro" id="IPR027417">
    <property type="entry name" value="P-loop_NTPase"/>
</dbReference>